<accession>A0ABU5HIC4</accession>
<protein>
    <recommendedName>
        <fullName evidence="4">DUF2059 domain-containing protein</fullName>
    </recommendedName>
</protein>
<feature type="signal peptide" evidence="1">
    <location>
        <begin position="1"/>
        <end position="20"/>
    </location>
</feature>
<feature type="chain" id="PRO_5046472556" description="DUF2059 domain-containing protein" evidence="1">
    <location>
        <begin position="21"/>
        <end position="286"/>
    </location>
</feature>
<organism evidence="2 3">
    <name type="scientific">Hyalangium rubrum</name>
    <dbReference type="NCBI Taxonomy" id="3103134"/>
    <lineage>
        <taxon>Bacteria</taxon>
        <taxon>Pseudomonadati</taxon>
        <taxon>Myxococcota</taxon>
        <taxon>Myxococcia</taxon>
        <taxon>Myxococcales</taxon>
        <taxon>Cystobacterineae</taxon>
        <taxon>Archangiaceae</taxon>
        <taxon>Hyalangium</taxon>
    </lineage>
</organism>
<evidence type="ECO:0000313" key="3">
    <source>
        <dbReference type="Proteomes" id="UP001291309"/>
    </source>
</evidence>
<comment type="caution">
    <text evidence="2">The sequence shown here is derived from an EMBL/GenBank/DDBJ whole genome shotgun (WGS) entry which is preliminary data.</text>
</comment>
<evidence type="ECO:0008006" key="4">
    <source>
        <dbReference type="Google" id="ProtNLM"/>
    </source>
</evidence>
<dbReference type="Proteomes" id="UP001291309">
    <property type="component" value="Unassembled WGS sequence"/>
</dbReference>
<sequence length="286" mass="32196">MTMRLLAATCLCLLASFAHAQEAAADPDAVVREILELSGARKQIEQLVANSQSEIGDARGQLKPKEQKQFQASMQRVFQTEPLYQALFAHHRGAYDAKKSAAVLEWLRTPLARKAVELEVRALSVKERPALRKYAQQIQSKPPPAARQAILERLQEASRVMEFNRRMVSVMLRSVVSAFNAAAPPEKRLPPGKLDEVITRGQEQIGPTLRQSVRAIVLYTYRDLPDADVRAYTQFLESDLGRWYVQVNMDANVSAIEQASTKLGQELSQIMEQKVTETKAKKKKKR</sequence>
<evidence type="ECO:0000313" key="2">
    <source>
        <dbReference type="EMBL" id="MDY7233223.1"/>
    </source>
</evidence>
<dbReference type="RefSeq" id="WP_321551936.1">
    <property type="nucleotide sequence ID" value="NZ_JAXIVS010000030.1"/>
</dbReference>
<name>A0ABU5HIC4_9BACT</name>
<dbReference type="EMBL" id="JAXIVS010000030">
    <property type="protein sequence ID" value="MDY7233223.1"/>
    <property type="molecule type" value="Genomic_DNA"/>
</dbReference>
<keyword evidence="1" id="KW-0732">Signal</keyword>
<reference evidence="2 3" key="1">
    <citation type="submission" date="2023-12" db="EMBL/GenBank/DDBJ databases">
        <title>the genome sequence of Hyalangium sp. s54d21.</title>
        <authorList>
            <person name="Zhang X."/>
        </authorList>
    </citation>
    <scope>NUCLEOTIDE SEQUENCE [LARGE SCALE GENOMIC DNA]</scope>
    <source>
        <strain evidence="3">s54d21</strain>
    </source>
</reference>
<evidence type="ECO:0000256" key="1">
    <source>
        <dbReference type="SAM" id="SignalP"/>
    </source>
</evidence>
<proteinExistence type="predicted"/>
<gene>
    <name evidence="2" type="ORF">SYV04_42950</name>
</gene>
<keyword evidence="3" id="KW-1185">Reference proteome</keyword>